<evidence type="ECO:0000256" key="4">
    <source>
        <dbReference type="ARBA" id="ARBA00022771"/>
    </source>
</evidence>
<dbReference type="InParanoid" id="E4X2I6"/>
<feature type="domain" description="BTB" evidence="9">
    <location>
        <begin position="24"/>
        <end position="91"/>
    </location>
</feature>
<dbReference type="GO" id="GO:0008270">
    <property type="term" value="F:zinc ion binding"/>
    <property type="evidence" value="ECO:0007669"/>
    <property type="project" value="UniProtKB-KW"/>
</dbReference>
<accession>E4X2I6</accession>
<dbReference type="GO" id="GO:0000981">
    <property type="term" value="F:DNA-binding transcription factor activity, RNA polymerase II-specific"/>
    <property type="evidence" value="ECO:0007669"/>
    <property type="project" value="TreeGrafter"/>
</dbReference>
<dbReference type="Pfam" id="PF00651">
    <property type="entry name" value="BTB"/>
    <property type="match status" value="1"/>
</dbReference>
<evidence type="ECO:0000256" key="3">
    <source>
        <dbReference type="ARBA" id="ARBA00022737"/>
    </source>
</evidence>
<evidence type="ECO:0008006" key="13">
    <source>
        <dbReference type="Google" id="ProtNLM"/>
    </source>
</evidence>
<dbReference type="Gene3D" id="3.30.710.10">
    <property type="entry name" value="Potassium Channel Kv1.1, Chain A"/>
    <property type="match status" value="1"/>
</dbReference>
<keyword evidence="12" id="KW-1185">Reference proteome</keyword>
<dbReference type="Pfam" id="PF00096">
    <property type="entry name" value="zf-C2H2"/>
    <property type="match status" value="1"/>
</dbReference>
<dbReference type="AlphaFoldDB" id="E4X2I6"/>
<feature type="compositionally biased region" description="Polar residues" evidence="8">
    <location>
        <begin position="123"/>
        <end position="136"/>
    </location>
</feature>
<dbReference type="PANTHER" id="PTHR24394:SF44">
    <property type="entry name" value="ZINC FINGER PROTEIN 271-LIKE"/>
    <property type="match status" value="1"/>
</dbReference>
<evidence type="ECO:0000256" key="6">
    <source>
        <dbReference type="ARBA" id="ARBA00023242"/>
    </source>
</evidence>
<feature type="region of interest" description="Disordered" evidence="8">
    <location>
        <begin position="164"/>
        <end position="204"/>
    </location>
</feature>
<dbReference type="Proteomes" id="UP000001307">
    <property type="component" value="Unassembled WGS sequence"/>
</dbReference>
<dbReference type="SUPFAM" id="SSF54695">
    <property type="entry name" value="POZ domain"/>
    <property type="match status" value="1"/>
</dbReference>
<dbReference type="InterPro" id="IPR036236">
    <property type="entry name" value="Znf_C2H2_sf"/>
</dbReference>
<organism evidence="11">
    <name type="scientific">Oikopleura dioica</name>
    <name type="common">Tunicate</name>
    <dbReference type="NCBI Taxonomy" id="34765"/>
    <lineage>
        <taxon>Eukaryota</taxon>
        <taxon>Metazoa</taxon>
        <taxon>Chordata</taxon>
        <taxon>Tunicata</taxon>
        <taxon>Appendicularia</taxon>
        <taxon>Copelata</taxon>
        <taxon>Oikopleuridae</taxon>
        <taxon>Oikopleura</taxon>
    </lineage>
</organism>
<feature type="compositionally biased region" description="Basic and acidic residues" evidence="8">
    <location>
        <begin position="190"/>
        <end position="204"/>
    </location>
</feature>
<dbReference type="InterPro" id="IPR011333">
    <property type="entry name" value="SKP1/BTB/POZ_sf"/>
</dbReference>
<name>E4X2I6_OIKDI</name>
<dbReference type="PROSITE" id="PS50157">
    <property type="entry name" value="ZINC_FINGER_C2H2_2"/>
    <property type="match status" value="2"/>
</dbReference>
<proteinExistence type="predicted"/>
<evidence type="ECO:0000313" key="11">
    <source>
        <dbReference type="EMBL" id="CBY17839.1"/>
    </source>
</evidence>
<dbReference type="InterPro" id="IPR013087">
    <property type="entry name" value="Znf_C2H2_type"/>
</dbReference>
<protein>
    <recommendedName>
        <fullName evidence="13">BTB domain-containing protein</fullName>
    </recommendedName>
</protein>
<sequence>MDALIPKHLGELMYRQCFGDHEYCDLVLRTKNGILFAHSSVISLASLIFKRLIREAQVIENKRIIDLSDCDMASIQAVMEYIYTGRENFPLENRAQILKLASFLECQGILKCLLGQIREQHFGTRQNQPSPDSGHQSPEIKMEPQEDPGHVTLHRVIRLAQPNQSEGHGFCNSSAYSSPPHSEEDEDNSEERTKSDPDDIKQNEIDSRKYCKECKKSFATVGSYTRHLRMIHFKLKPLSCAVCRHAFYQRSDLKKHVLRQHPHEAHVILGAEERSRMMANMGPPSLLNFSNESS</sequence>
<evidence type="ECO:0000256" key="1">
    <source>
        <dbReference type="ARBA" id="ARBA00004123"/>
    </source>
</evidence>
<feature type="domain" description="C2H2-type" evidence="10">
    <location>
        <begin position="238"/>
        <end position="266"/>
    </location>
</feature>
<dbReference type="Gene3D" id="3.30.160.60">
    <property type="entry name" value="Classic Zinc Finger"/>
    <property type="match status" value="1"/>
</dbReference>
<dbReference type="EMBL" id="FN653023">
    <property type="protein sequence ID" value="CBY17839.1"/>
    <property type="molecule type" value="Genomic_DNA"/>
</dbReference>
<keyword evidence="4 7" id="KW-0863">Zinc-finger</keyword>
<feature type="domain" description="C2H2-type" evidence="10">
    <location>
        <begin position="209"/>
        <end position="237"/>
    </location>
</feature>
<dbReference type="PROSITE" id="PS00028">
    <property type="entry name" value="ZINC_FINGER_C2H2_1"/>
    <property type="match status" value="2"/>
</dbReference>
<dbReference type="SMART" id="SM00355">
    <property type="entry name" value="ZnF_C2H2"/>
    <property type="match status" value="2"/>
</dbReference>
<keyword evidence="2" id="KW-0479">Metal-binding</keyword>
<evidence type="ECO:0000256" key="7">
    <source>
        <dbReference type="PROSITE-ProRule" id="PRU00042"/>
    </source>
</evidence>
<evidence type="ECO:0000256" key="8">
    <source>
        <dbReference type="SAM" id="MobiDB-lite"/>
    </source>
</evidence>
<keyword evidence="3" id="KW-0677">Repeat</keyword>
<gene>
    <name evidence="11" type="ORF">GSOID_T00017461001</name>
</gene>
<evidence type="ECO:0000256" key="2">
    <source>
        <dbReference type="ARBA" id="ARBA00022723"/>
    </source>
</evidence>
<dbReference type="PANTHER" id="PTHR24394">
    <property type="entry name" value="ZINC FINGER PROTEIN"/>
    <property type="match status" value="1"/>
</dbReference>
<dbReference type="SUPFAM" id="SSF57667">
    <property type="entry name" value="beta-beta-alpha zinc fingers"/>
    <property type="match status" value="1"/>
</dbReference>
<feature type="compositionally biased region" description="Polar residues" evidence="8">
    <location>
        <begin position="164"/>
        <end position="180"/>
    </location>
</feature>
<dbReference type="SMART" id="SM00225">
    <property type="entry name" value="BTB"/>
    <property type="match status" value="1"/>
</dbReference>
<comment type="subcellular location">
    <subcellularLocation>
        <location evidence="1">Nucleus</location>
    </subcellularLocation>
</comment>
<evidence type="ECO:0000256" key="5">
    <source>
        <dbReference type="ARBA" id="ARBA00022833"/>
    </source>
</evidence>
<dbReference type="InterPro" id="IPR000210">
    <property type="entry name" value="BTB/POZ_dom"/>
</dbReference>
<evidence type="ECO:0000259" key="10">
    <source>
        <dbReference type="PROSITE" id="PS50157"/>
    </source>
</evidence>
<keyword evidence="6" id="KW-0539">Nucleus</keyword>
<dbReference type="OrthoDB" id="6482909at2759"/>
<keyword evidence="5" id="KW-0862">Zinc</keyword>
<dbReference type="CDD" id="cd18186">
    <property type="entry name" value="BTB_POZ_ZBTB_KLHL-like"/>
    <property type="match status" value="1"/>
</dbReference>
<dbReference type="PROSITE" id="PS50097">
    <property type="entry name" value="BTB"/>
    <property type="match status" value="1"/>
</dbReference>
<evidence type="ECO:0000313" key="12">
    <source>
        <dbReference type="Proteomes" id="UP000001307"/>
    </source>
</evidence>
<dbReference type="GO" id="GO:0005634">
    <property type="term" value="C:nucleus"/>
    <property type="evidence" value="ECO:0007669"/>
    <property type="project" value="UniProtKB-SubCell"/>
</dbReference>
<evidence type="ECO:0000259" key="9">
    <source>
        <dbReference type="PROSITE" id="PS50097"/>
    </source>
</evidence>
<feature type="region of interest" description="Disordered" evidence="8">
    <location>
        <begin position="123"/>
        <end position="146"/>
    </location>
</feature>
<reference evidence="11" key="1">
    <citation type="journal article" date="2010" name="Science">
        <title>Plasticity of animal genome architecture unmasked by rapid evolution of a pelagic tunicate.</title>
        <authorList>
            <person name="Denoeud F."/>
            <person name="Henriet S."/>
            <person name="Mungpakdee S."/>
            <person name="Aury J.M."/>
            <person name="Da Silva C."/>
            <person name="Brinkmann H."/>
            <person name="Mikhaleva J."/>
            <person name="Olsen L.C."/>
            <person name="Jubin C."/>
            <person name="Canestro C."/>
            <person name="Bouquet J.M."/>
            <person name="Danks G."/>
            <person name="Poulain J."/>
            <person name="Campsteijn C."/>
            <person name="Adamski M."/>
            <person name="Cross I."/>
            <person name="Yadetie F."/>
            <person name="Muffato M."/>
            <person name="Louis A."/>
            <person name="Butcher S."/>
            <person name="Tsagkogeorga G."/>
            <person name="Konrad A."/>
            <person name="Singh S."/>
            <person name="Jensen M.F."/>
            <person name="Cong E.H."/>
            <person name="Eikeseth-Otteraa H."/>
            <person name="Noel B."/>
            <person name="Anthouard V."/>
            <person name="Porcel B.M."/>
            <person name="Kachouri-Lafond R."/>
            <person name="Nishino A."/>
            <person name="Ugolini M."/>
            <person name="Chourrout P."/>
            <person name="Nishida H."/>
            <person name="Aasland R."/>
            <person name="Huzurbazar S."/>
            <person name="Westhof E."/>
            <person name="Delsuc F."/>
            <person name="Lehrach H."/>
            <person name="Reinhardt R."/>
            <person name="Weissenbach J."/>
            <person name="Roy S.W."/>
            <person name="Artiguenave F."/>
            <person name="Postlethwait J.H."/>
            <person name="Manak J.R."/>
            <person name="Thompson E.M."/>
            <person name="Jaillon O."/>
            <person name="Du Pasquier L."/>
            <person name="Boudinot P."/>
            <person name="Liberles D.A."/>
            <person name="Volff J.N."/>
            <person name="Philippe H."/>
            <person name="Lenhard B."/>
            <person name="Roest Crollius H."/>
            <person name="Wincker P."/>
            <person name="Chourrout D."/>
        </authorList>
    </citation>
    <scope>NUCLEOTIDE SEQUENCE [LARGE SCALE GENOMIC DNA]</scope>
</reference>